<dbReference type="EMBL" id="CAJMWS010000275">
    <property type="protein sequence ID" value="CAE6390105.1"/>
    <property type="molecule type" value="Genomic_DNA"/>
</dbReference>
<comment type="caution">
    <text evidence="3">The sequence shown here is derived from an EMBL/GenBank/DDBJ whole genome shotgun (WGS) entry which is preliminary data.</text>
</comment>
<proteinExistence type="predicted"/>
<reference evidence="3" key="1">
    <citation type="submission" date="2021-01" db="EMBL/GenBank/DDBJ databases">
        <authorList>
            <person name="Kaushik A."/>
        </authorList>
    </citation>
    <scope>NUCLEOTIDE SEQUENCE</scope>
    <source>
        <strain evidence="3">AG1-1C</strain>
    </source>
</reference>
<feature type="compositionally biased region" description="Polar residues" evidence="2">
    <location>
        <begin position="348"/>
        <end position="368"/>
    </location>
</feature>
<feature type="compositionally biased region" description="Polar residues" evidence="2">
    <location>
        <begin position="200"/>
        <end position="209"/>
    </location>
</feature>
<feature type="region of interest" description="Disordered" evidence="2">
    <location>
        <begin position="266"/>
        <end position="396"/>
    </location>
</feature>
<feature type="compositionally biased region" description="Low complexity" evidence="2">
    <location>
        <begin position="312"/>
        <end position="324"/>
    </location>
</feature>
<feature type="region of interest" description="Disordered" evidence="2">
    <location>
        <begin position="200"/>
        <end position="233"/>
    </location>
</feature>
<gene>
    <name evidence="3" type="ORF">RDB_LOCUS42401</name>
</gene>
<evidence type="ECO:0000313" key="3">
    <source>
        <dbReference type="EMBL" id="CAE6390105.1"/>
    </source>
</evidence>
<dbReference type="Proteomes" id="UP000663846">
    <property type="component" value="Unassembled WGS sequence"/>
</dbReference>
<feature type="compositionally biased region" description="Polar residues" evidence="2">
    <location>
        <begin position="279"/>
        <end position="299"/>
    </location>
</feature>
<protein>
    <submittedName>
        <fullName evidence="3">Uncharacterized protein</fullName>
    </submittedName>
</protein>
<organism evidence="3 4">
    <name type="scientific">Rhizoctonia solani</name>
    <dbReference type="NCBI Taxonomy" id="456999"/>
    <lineage>
        <taxon>Eukaryota</taxon>
        <taxon>Fungi</taxon>
        <taxon>Dikarya</taxon>
        <taxon>Basidiomycota</taxon>
        <taxon>Agaricomycotina</taxon>
        <taxon>Agaricomycetes</taxon>
        <taxon>Cantharellales</taxon>
        <taxon>Ceratobasidiaceae</taxon>
        <taxon>Rhizoctonia</taxon>
    </lineage>
</organism>
<accession>A0A8H3A0F1</accession>
<dbReference type="AlphaFoldDB" id="A0A8H3A0F1"/>
<evidence type="ECO:0000256" key="2">
    <source>
        <dbReference type="SAM" id="MobiDB-lite"/>
    </source>
</evidence>
<keyword evidence="1" id="KW-0175">Coiled coil</keyword>
<evidence type="ECO:0000256" key="1">
    <source>
        <dbReference type="SAM" id="Coils"/>
    </source>
</evidence>
<feature type="compositionally biased region" description="Low complexity" evidence="2">
    <location>
        <begin position="210"/>
        <end position="233"/>
    </location>
</feature>
<sequence>MDNDTKPEPEASPKVLSEMLTPEIKAEVTALVQAALSKMQPLGFDYSIDKTSPCIIQVSSTDVETEAERKYKEIVSALEAKLAESDRQLQSAYRDLSDTQDQLEKQRAKSVQLEQRILQMSEVEGTLKSAIAVLRAENDNAFSREREALMCRDQAGMHNAQLSNQISELQGDLDLKNAQLNDASYKQQQLESRINELSTENASLRESLSSQGAPTGAPAQPGATTSPQTAQPPANLYFSVPVVPGSRRHTVPNAFPAVAPAVPNSLPVNRPPKRARADSNASVISDSMQSRTSPGSSMTFALRPIKIEHSDSTPTTSTTLVPPSNHSNALPRYKAYSPVSPTAPVSPYHTQPQTTYASPTDYQNQHSYQVHPGAPQVPSSAPPTMAASPSVTHPPRSSFISNPAQMMQPTPQRVPHVQQFISQMFALTVPGFPECKICKVRPLGHPSPNGAIAPPTVSDLLTHADQYHGKTVVSKPTQQQTLS</sequence>
<name>A0A8H3A0F1_9AGAM</name>
<feature type="compositionally biased region" description="Low complexity" evidence="2">
    <location>
        <begin position="378"/>
        <end position="390"/>
    </location>
</feature>
<feature type="coiled-coil region" evidence="1">
    <location>
        <begin position="75"/>
        <end position="116"/>
    </location>
</feature>
<evidence type="ECO:0000313" key="4">
    <source>
        <dbReference type="Proteomes" id="UP000663846"/>
    </source>
</evidence>